<keyword evidence="3" id="KW-0687">Ribonucleoprotein</keyword>
<protein>
    <recommendedName>
        <fullName evidence="6">30S ribosomal protein S18</fullName>
    </recommendedName>
</protein>
<evidence type="ECO:0000256" key="2">
    <source>
        <dbReference type="ARBA" id="ARBA00022980"/>
    </source>
</evidence>
<dbReference type="GO" id="GO:0005840">
    <property type="term" value="C:ribosome"/>
    <property type="evidence" value="ECO:0007669"/>
    <property type="project" value="UniProtKB-KW"/>
</dbReference>
<proteinExistence type="inferred from homology"/>
<dbReference type="EMBL" id="UINC01056514">
    <property type="protein sequence ID" value="SVB76638.1"/>
    <property type="molecule type" value="Genomic_DNA"/>
</dbReference>
<evidence type="ECO:0008006" key="6">
    <source>
        <dbReference type="Google" id="ProtNLM"/>
    </source>
</evidence>
<dbReference type="Gene3D" id="4.10.640.10">
    <property type="entry name" value="Ribosomal protein S18"/>
    <property type="match status" value="1"/>
</dbReference>
<dbReference type="InterPro" id="IPR036870">
    <property type="entry name" value="Ribosomal_bS18_sf"/>
</dbReference>
<reference evidence="5" key="1">
    <citation type="submission" date="2018-05" db="EMBL/GenBank/DDBJ databases">
        <authorList>
            <person name="Lanie J.A."/>
            <person name="Ng W.-L."/>
            <person name="Kazmierczak K.M."/>
            <person name="Andrzejewski T.M."/>
            <person name="Davidsen T.M."/>
            <person name="Wayne K.J."/>
            <person name="Tettelin H."/>
            <person name="Glass J.I."/>
            <person name="Rusch D."/>
            <person name="Podicherti R."/>
            <person name="Tsui H.-C.T."/>
            <person name="Winkler M.E."/>
        </authorList>
    </citation>
    <scope>NUCLEOTIDE SEQUENCE</scope>
</reference>
<keyword evidence="2" id="KW-0689">Ribosomal protein</keyword>
<organism evidence="5">
    <name type="scientific">marine metagenome</name>
    <dbReference type="NCBI Taxonomy" id="408172"/>
    <lineage>
        <taxon>unclassified sequences</taxon>
        <taxon>metagenomes</taxon>
        <taxon>ecological metagenomes</taxon>
    </lineage>
</organism>
<dbReference type="AlphaFoldDB" id="A0A382GND2"/>
<gene>
    <name evidence="5" type="ORF">METZ01_LOCUS229492</name>
</gene>
<dbReference type="GO" id="GO:1990904">
    <property type="term" value="C:ribonucleoprotein complex"/>
    <property type="evidence" value="ECO:0007669"/>
    <property type="project" value="UniProtKB-KW"/>
</dbReference>
<name>A0A382GND2_9ZZZZ</name>
<dbReference type="InterPro" id="IPR018275">
    <property type="entry name" value="Ribosomal_bS18_CS"/>
</dbReference>
<feature type="region of interest" description="Disordered" evidence="4">
    <location>
        <begin position="1"/>
        <end position="37"/>
    </location>
</feature>
<dbReference type="NCBIfam" id="TIGR00165">
    <property type="entry name" value="S18"/>
    <property type="match status" value="1"/>
</dbReference>
<dbReference type="GO" id="GO:0006412">
    <property type="term" value="P:translation"/>
    <property type="evidence" value="ECO:0007669"/>
    <property type="project" value="InterPro"/>
</dbReference>
<dbReference type="GO" id="GO:0070181">
    <property type="term" value="F:small ribosomal subunit rRNA binding"/>
    <property type="evidence" value="ECO:0007669"/>
    <property type="project" value="TreeGrafter"/>
</dbReference>
<sequence>MNRSPRIPTDGPQGDAEAGYYDHTLKGRHGPRLPLTNTSGARSFFPFNLLPRLYQEPVVIARVNRKEFTAKLKPEEIDYKRLDVLARFLTPIGKIEPARRTGATRTQQARIVRAIKRARYLGLLPYTINDSR</sequence>
<dbReference type="PANTHER" id="PTHR13479">
    <property type="entry name" value="30S RIBOSOMAL PROTEIN S18"/>
    <property type="match status" value="1"/>
</dbReference>
<evidence type="ECO:0000256" key="1">
    <source>
        <dbReference type="ARBA" id="ARBA00005589"/>
    </source>
</evidence>
<dbReference type="Pfam" id="PF01084">
    <property type="entry name" value="Ribosomal_S18"/>
    <property type="match status" value="1"/>
</dbReference>
<evidence type="ECO:0000256" key="4">
    <source>
        <dbReference type="SAM" id="MobiDB-lite"/>
    </source>
</evidence>
<dbReference type="PRINTS" id="PR00974">
    <property type="entry name" value="RIBOSOMALS18"/>
</dbReference>
<evidence type="ECO:0000313" key="5">
    <source>
        <dbReference type="EMBL" id="SVB76638.1"/>
    </source>
</evidence>
<dbReference type="HAMAP" id="MF_00270">
    <property type="entry name" value="Ribosomal_bS18"/>
    <property type="match status" value="1"/>
</dbReference>
<evidence type="ECO:0000256" key="3">
    <source>
        <dbReference type="ARBA" id="ARBA00023274"/>
    </source>
</evidence>
<dbReference type="GO" id="GO:0003735">
    <property type="term" value="F:structural constituent of ribosome"/>
    <property type="evidence" value="ECO:0007669"/>
    <property type="project" value="InterPro"/>
</dbReference>
<dbReference type="PROSITE" id="PS00057">
    <property type="entry name" value="RIBOSOMAL_S18"/>
    <property type="match status" value="1"/>
</dbReference>
<dbReference type="InterPro" id="IPR001648">
    <property type="entry name" value="Ribosomal_bS18"/>
</dbReference>
<comment type="similarity">
    <text evidence="1">Belongs to the bacterial ribosomal protein bS18 family.</text>
</comment>
<dbReference type="SUPFAM" id="SSF46911">
    <property type="entry name" value="Ribosomal protein S18"/>
    <property type="match status" value="1"/>
</dbReference>
<dbReference type="PANTHER" id="PTHR13479:SF40">
    <property type="entry name" value="SMALL RIBOSOMAL SUBUNIT PROTEIN BS18M"/>
    <property type="match status" value="1"/>
</dbReference>
<accession>A0A382GND2</accession>